<dbReference type="OrthoDB" id="4529782at2"/>
<dbReference type="InterPro" id="IPR013762">
    <property type="entry name" value="Integrase-like_cat_sf"/>
</dbReference>
<gene>
    <name evidence="6" type="ORF">F8566_40815</name>
</gene>
<evidence type="ECO:0000256" key="3">
    <source>
        <dbReference type="PROSITE-ProRule" id="PRU01248"/>
    </source>
</evidence>
<feature type="domain" description="Core-binding (CB)" evidence="5">
    <location>
        <begin position="15"/>
        <end position="96"/>
    </location>
</feature>
<dbReference type="Gene3D" id="1.10.150.130">
    <property type="match status" value="1"/>
</dbReference>
<dbReference type="Proteomes" id="UP000468735">
    <property type="component" value="Unassembled WGS sequence"/>
</dbReference>
<evidence type="ECO:0000313" key="7">
    <source>
        <dbReference type="Proteomes" id="UP000468735"/>
    </source>
</evidence>
<dbReference type="InterPro" id="IPR044068">
    <property type="entry name" value="CB"/>
</dbReference>
<dbReference type="Gene3D" id="1.10.443.10">
    <property type="entry name" value="Intergrase catalytic core"/>
    <property type="match status" value="1"/>
</dbReference>
<keyword evidence="1 3" id="KW-0238">DNA-binding</keyword>
<dbReference type="InterPro" id="IPR002104">
    <property type="entry name" value="Integrase_catalytic"/>
</dbReference>
<evidence type="ECO:0000259" key="5">
    <source>
        <dbReference type="PROSITE" id="PS51900"/>
    </source>
</evidence>
<dbReference type="AlphaFoldDB" id="A0A6H9YQY7"/>
<dbReference type="GO" id="GO:0015074">
    <property type="term" value="P:DNA integration"/>
    <property type="evidence" value="ECO:0007669"/>
    <property type="project" value="InterPro"/>
</dbReference>
<sequence>MIRRRTWIDPDEGETRFADFAEHWLSVSRLAINTEAKYRSQLRNHILPQWEDWPLILIVNNHLEVQGWVNELHDSLAESTVASVFSLFSTIMNAAVRARKIPASPCQGIRVTSGGDEVERLVATPVQVLRAALRMADLAGYPGFVLTLMDAYTGARWSELISQWPGLYDRTNKQIPVRRPLREAGGQIEEAPRPKSPASKRWIQLPPFLATLYEALINECPYRRAFTGARGGALRCSNFSRRFWRPAWDGNPDSPDPEVRTPAILAGFTFHEGRHTQRTWLADDLIPDVARAARLGHKLPGMADVYEHVTPDMQQRVLDVLQARWDSSVAQLTADERRHLLRIVPLDLAATITERARAAGE</sequence>
<evidence type="ECO:0000256" key="1">
    <source>
        <dbReference type="ARBA" id="ARBA00023125"/>
    </source>
</evidence>
<evidence type="ECO:0000313" key="6">
    <source>
        <dbReference type="EMBL" id="KAB2341636.1"/>
    </source>
</evidence>
<evidence type="ECO:0000256" key="2">
    <source>
        <dbReference type="ARBA" id="ARBA00023172"/>
    </source>
</evidence>
<feature type="domain" description="Tyr recombinase" evidence="4">
    <location>
        <begin position="116"/>
        <end position="319"/>
    </location>
</feature>
<protein>
    <recommendedName>
        <fullName evidence="8">Site-specific integrase</fullName>
    </recommendedName>
</protein>
<comment type="caution">
    <text evidence="6">The sequence shown here is derived from an EMBL/GenBank/DDBJ whole genome shotgun (WGS) entry which is preliminary data.</text>
</comment>
<evidence type="ECO:0000259" key="4">
    <source>
        <dbReference type="PROSITE" id="PS51898"/>
    </source>
</evidence>
<dbReference type="InterPro" id="IPR011010">
    <property type="entry name" value="DNA_brk_join_enz"/>
</dbReference>
<dbReference type="EMBL" id="WBMT01000025">
    <property type="protein sequence ID" value="KAB2341636.1"/>
    <property type="molecule type" value="Genomic_DNA"/>
</dbReference>
<dbReference type="GO" id="GO:0003677">
    <property type="term" value="F:DNA binding"/>
    <property type="evidence" value="ECO:0007669"/>
    <property type="project" value="UniProtKB-UniRule"/>
</dbReference>
<dbReference type="PROSITE" id="PS51898">
    <property type="entry name" value="TYR_RECOMBINASE"/>
    <property type="match status" value="1"/>
</dbReference>
<name>A0A6H9YQY7_9ACTN</name>
<dbReference type="InterPro" id="IPR010998">
    <property type="entry name" value="Integrase_recombinase_N"/>
</dbReference>
<dbReference type="PROSITE" id="PS51900">
    <property type="entry name" value="CB"/>
    <property type="match status" value="1"/>
</dbReference>
<organism evidence="6 7">
    <name type="scientific">Actinomadura rudentiformis</name>
    <dbReference type="NCBI Taxonomy" id="359158"/>
    <lineage>
        <taxon>Bacteria</taxon>
        <taxon>Bacillati</taxon>
        <taxon>Actinomycetota</taxon>
        <taxon>Actinomycetes</taxon>
        <taxon>Streptosporangiales</taxon>
        <taxon>Thermomonosporaceae</taxon>
        <taxon>Actinomadura</taxon>
    </lineage>
</organism>
<evidence type="ECO:0008006" key="8">
    <source>
        <dbReference type="Google" id="ProtNLM"/>
    </source>
</evidence>
<dbReference type="GO" id="GO:0006310">
    <property type="term" value="P:DNA recombination"/>
    <property type="evidence" value="ECO:0007669"/>
    <property type="project" value="UniProtKB-KW"/>
</dbReference>
<accession>A0A6H9YQY7</accession>
<dbReference type="SUPFAM" id="SSF56349">
    <property type="entry name" value="DNA breaking-rejoining enzymes"/>
    <property type="match status" value="1"/>
</dbReference>
<keyword evidence="7" id="KW-1185">Reference proteome</keyword>
<reference evidence="6 7" key="1">
    <citation type="submission" date="2019-09" db="EMBL/GenBank/DDBJ databases">
        <title>Actinomadura physcomitrii sp. nov., a novel actinomycete isolated from moss [Physcomitrium sphaericum (Ludw) Fuernr].</title>
        <authorList>
            <person name="Zhuang X."/>
            <person name="Liu C."/>
        </authorList>
    </citation>
    <scope>NUCLEOTIDE SEQUENCE [LARGE SCALE GENOMIC DNA]</scope>
    <source>
        <strain evidence="6 7">HMC1</strain>
    </source>
</reference>
<keyword evidence="2" id="KW-0233">DNA recombination</keyword>
<proteinExistence type="predicted"/>